<evidence type="ECO:0000313" key="2">
    <source>
        <dbReference type="EMBL" id="SNT56173.1"/>
    </source>
</evidence>
<evidence type="ECO:0000256" key="1">
    <source>
        <dbReference type="SAM" id="MobiDB-lite"/>
    </source>
</evidence>
<evidence type="ECO:0000313" key="3">
    <source>
        <dbReference type="Proteomes" id="UP000198282"/>
    </source>
</evidence>
<proteinExistence type="predicted"/>
<dbReference type="Proteomes" id="UP000198282">
    <property type="component" value="Unassembled WGS sequence"/>
</dbReference>
<organism evidence="2 3">
    <name type="scientific">Streptosporangium subroseum</name>
    <dbReference type="NCBI Taxonomy" id="106412"/>
    <lineage>
        <taxon>Bacteria</taxon>
        <taxon>Bacillati</taxon>
        <taxon>Actinomycetota</taxon>
        <taxon>Actinomycetes</taxon>
        <taxon>Streptosporangiales</taxon>
        <taxon>Streptosporangiaceae</taxon>
        <taxon>Streptosporangium</taxon>
    </lineage>
</organism>
<dbReference type="InterPro" id="IPR036388">
    <property type="entry name" value="WH-like_DNA-bd_sf"/>
</dbReference>
<reference evidence="2 3" key="1">
    <citation type="submission" date="2017-06" db="EMBL/GenBank/DDBJ databases">
        <authorList>
            <person name="Kim H.J."/>
            <person name="Triplett B.A."/>
        </authorList>
    </citation>
    <scope>NUCLEOTIDE SEQUENCE [LARGE SCALE GENOMIC DNA]</scope>
    <source>
        <strain evidence="2 3">CGMCC 4.2132</strain>
    </source>
</reference>
<dbReference type="Gene3D" id="6.10.140.2180">
    <property type="match status" value="1"/>
</dbReference>
<feature type="compositionally biased region" description="Basic and acidic residues" evidence="1">
    <location>
        <begin position="175"/>
        <end position="194"/>
    </location>
</feature>
<dbReference type="CDD" id="cd00090">
    <property type="entry name" value="HTH_ARSR"/>
    <property type="match status" value="1"/>
</dbReference>
<dbReference type="Gene3D" id="1.10.10.10">
    <property type="entry name" value="Winged helix-like DNA-binding domain superfamily/Winged helix DNA-binding domain"/>
    <property type="match status" value="1"/>
</dbReference>
<sequence length="194" mass="21709">MATADLFLHPVRMRILQALFDADPLTTSQLRDRLPDIAPATMYRHIAVLADGGVLEVVEEKRVRGTVERSYRVREEHVVIDPAARAAMTREDHLRAFTTFAASLMADFHRYLAHEDANPTSDGVVYRQAAVWLTEEEFAVMIEEIESAVIARIGNARGDDRIRHVISLVAVPDQPRTEPRPDPGPDAGAERMSD</sequence>
<gene>
    <name evidence="2" type="ORF">SAMN05216276_106332</name>
</gene>
<dbReference type="RefSeq" id="WP_089212296.1">
    <property type="nucleotide sequence ID" value="NZ_FZOD01000063.1"/>
</dbReference>
<dbReference type="OrthoDB" id="5949858at2"/>
<name>A0A239NP03_9ACTN</name>
<dbReference type="SUPFAM" id="SSF46785">
    <property type="entry name" value="Winged helix' DNA-binding domain"/>
    <property type="match status" value="1"/>
</dbReference>
<accession>A0A239NP03</accession>
<dbReference type="Pfam" id="PF12840">
    <property type="entry name" value="HTH_20"/>
    <property type="match status" value="1"/>
</dbReference>
<dbReference type="InterPro" id="IPR036390">
    <property type="entry name" value="WH_DNA-bd_sf"/>
</dbReference>
<dbReference type="InterPro" id="IPR011991">
    <property type="entry name" value="ArsR-like_HTH"/>
</dbReference>
<dbReference type="EMBL" id="FZOD01000063">
    <property type="protein sequence ID" value="SNT56173.1"/>
    <property type="molecule type" value="Genomic_DNA"/>
</dbReference>
<keyword evidence="3" id="KW-1185">Reference proteome</keyword>
<protein>
    <submittedName>
        <fullName evidence="2">Helix-turn-helix domain-containing protein</fullName>
    </submittedName>
</protein>
<dbReference type="AlphaFoldDB" id="A0A239NP03"/>
<feature type="region of interest" description="Disordered" evidence="1">
    <location>
        <begin position="171"/>
        <end position="194"/>
    </location>
</feature>